<keyword evidence="2" id="KW-1185">Reference proteome</keyword>
<dbReference type="Pfam" id="PF10741">
    <property type="entry name" value="T2SSM_b"/>
    <property type="match status" value="1"/>
</dbReference>
<reference evidence="1 2" key="2">
    <citation type="submission" date="2020-02" db="EMBL/GenBank/DDBJ databases">
        <title>Genome sequences of Thiorhodococcus mannitoliphagus and Thiorhodococcus minor, purple sulfur photosynthetic bacteria in the gammaproteobacterial family, Chromatiaceae.</title>
        <authorList>
            <person name="Aviles F.A."/>
            <person name="Meyer T.E."/>
            <person name="Kyndt J.A."/>
        </authorList>
    </citation>
    <scope>NUCLEOTIDE SEQUENCE [LARGE SCALE GENOMIC DNA]</scope>
    <source>
        <strain evidence="1 2">DSM 18266</strain>
    </source>
</reference>
<organism evidence="1 2">
    <name type="scientific">Thiorhodococcus mannitoliphagus</name>
    <dbReference type="NCBI Taxonomy" id="329406"/>
    <lineage>
        <taxon>Bacteria</taxon>
        <taxon>Pseudomonadati</taxon>
        <taxon>Pseudomonadota</taxon>
        <taxon>Gammaproteobacteria</taxon>
        <taxon>Chromatiales</taxon>
        <taxon>Chromatiaceae</taxon>
        <taxon>Thiorhodococcus</taxon>
    </lineage>
</organism>
<dbReference type="AlphaFoldDB" id="A0A6P1DSP8"/>
<sequence>MTSTSNRYCGLVLAAMILLPVLAVASLALPWATKLSSLNETVDDRQDQLNRYRRLVQSLPSIRAELEQVRSNDDFKAFYFKAETQALAGAQLQSQVQDIVSGASGRLISTQILPEAKQEDPSRVRVRTQIQGSTDTLLDVLYKLEQARPFLFVERLSVRSSARPETSLRNTRRRRLPAQQMGELTMRIDIFGFVLGAES</sequence>
<dbReference type="Proteomes" id="UP000471640">
    <property type="component" value="Unassembled WGS sequence"/>
</dbReference>
<evidence type="ECO:0000313" key="2">
    <source>
        <dbReference type="Proteomes" id="UP000471640"/>
    </source>
</evidence>
<proteinExistence type="predicted"/>
<dbReference type="NCBIfam" id="NF040576">
    <property type="entry name" value="T2SS_GspM_XpsM"/>
    <property type="match status" value="1"/>
</dbReference>
<comment type="caution">
    <text evidence="1">The sequence shown here is derived from an EMBL/GenBank/DDBJ whole genome shotgun (WGS) entry which is preliminary data.</text>
</comment>
<protein>
    <submittedName>
        <fullName evidence="1">General secretion pathway protein GspM</fullName>
    </submittedName>
</protein>
<accession>A0A6P1DSP8</accession>
<gene>
    <name evidence="1" type="ORF">G3480_00095</name>
</gene>
<evidence type="ECO:0000313" key="1">
    <source>
        <dbReference type="EMBL" id="NEX18735.1"/>
    </source>
</evidence>
<dbReference type="EMBL" id="JAAIJR010000001">
    <property type="protein sequence ID" value="NEX18735.1"/>
    <property type="molecule type" value="Genomic_DNA"/>
</dbReference>
<reference evidence="2" key="1">
    <citation type="journal article" date="2020" name="Microbiol. Resour. Announc.">
        <title>Draft Genome Sequences of Thiorhodococcus mannitoliphagus and Thiorhodococcus minor, Purple Sulfur Photosynthetic Bacteria in the Gammaproteobacterial Family Chromatiaceae.</title>
        <authorList>
            <person name="Aviles F.A."/>
            <person name="Meyer T.E."/>
            <person name="Kyndt J.A."/>
        </authorList>
    </citation>
    <scope>NUCLEOTIDE SEQUENCE [LARGE SCALE GENOMIC DNA]</scope>
    <source>
        <strain evidence="2">DSM 18266</strain>
    </source>
</reference>
<name>A0A6P1DSP8_9GAMM</name>
<dbReference type="RefSeq" id="WP_164651621.1">
    <property type="nucleotide sequence ID" value="NZ_JAAIJR010000001.1"/>
</dbReference>
<dbReference type="InterPro" id="IPR034756">
    <property type="entry name" value="T2SSM_b"/>
</dbReference>